<name>A0ABX9KDS0_9FUSO</name>
<evidence type="ECO:0008006" key="3">
    <source>
        <dbReference type="Google" id="ProtNLM"/>
    </source>
</evidence>
<dbReference type="EMBL" id="QUAJ01000038">
    <property type="protein sequence ID" value="REI39611.1"/>
    <property type="molecule type" value="Genomic_DNA"/>
</dbReference>
<dbReference type="Proteomes" id="UP000263486">
    <property type="component" value="Unassembled WGS sequence"/>
</dbReference>
<evidence type="ECO:0000313" key="1">
    <source>
        <dbReference type="EMBL" id="REI39611.1"/>
    </source>
</evidence>
<protein>
    <recommendedName>
        <fullName evidence="3">RES domain-containing protein</fullName>
    </recommendedName>
</protein>
<evidence type="ECO:0000313" key="2">
    <source>
        <dbReference type="Proteomes" id="UP000263486"/>
    </source>
</evidence>
<proteinExistence type="predicted"/>
<comment type="caution">
    <text evidence="1">The sequence shown here is derived from an EMBL/GenBank/DDBJ whole genome shotgun (WGS) entry which is preliminary data.</text>
</comment>
<sequence length="284" mass="33667">MKLNYSLIKIKNEISRISKIRTESEPIDKIERELKPLLKGFWTEFFGRPDNKFELYRARKGEHNHIKELWYPNPKYVKKLGRMNKRSESIFYTSCGHNAKLGCLEETRVKKGEIITRLKCELDSTELKLLGLGNFDEWMEDKIKKSERSSMNIYLELFNKNKKEQKNRIGNKHENKKNDEIKKWINALFFKKISEEKEHKYSHTIAISKNYFDGFKCDGIFFPSIASYGRSINLSLKPKIADNYVSPLKVQVLEILDITNEGYKLKLKKESKEIRENGEIIWSW</sequence>
<keyword evidence="2" id="KW-1185">Reference proteome</keyword>
<accession>A0ABX9KDS0</accession>
<gene>
    <name evidence="1" type="ORF">DYH56_14250</name>
</gene>
<organism evidence="1 2">
    <name type="scientific">Psychrilyobacter piezotolerans</name>
    <dbReference type="NCBI Taxonomy" id="2293438"/>
    <lineage>
        <taxon>Bacteria</taxon>
        <taxon>Fusobacteriati</taxon>
        <taxon>Fusobacteriota</taxon>
        <taxon>Fusobacteriia</taxon>
        <taxon>Fusobacteriales</taxon>
        <taxon>Fusobacteriaceae</taxon>
        <taxon>Psychrilyobacter</taxon>
    </lineage>
</organism>
<reference evidence="1 2" key="1">
    <citation type="submission" date="2018-08" db="EMBL/GenBank/DDBJ databases">
        <title>Draft genome sequence of Psychrilyobacter sp. strain SD5 isolated from Black Sea water.</title>
        <authorList>
            <person name="Yadav S."/>
            <person name="Villanueva L."/>
            <person name="Damste J.S.S."/>
        </authorList>
    </citation>
    <scope>NUCLEOTIDE SEQUENCE [LARGE SCALE GENOMIC DNA]</scope>
    <source>
        <strain evidence="1 2">SD5</strain>
    </source>
</reference>